<gene>
    <name evidence="3" type="ORF">DBRI1063_LOCUS1053</name>
</gene>
<keyword evidence="2" id="KW-0732">Signal</keyword>
<dbReference type="AlphaFoldDB" id="A0A6U3SNI2"/>
<proteinExistence type="predicted"/>
<reference evidence="3" key="1">
    <citation type="submission" date="2021-01" db="EMBL/GenBank/DDBJ databases">
        <authorList>
            <person name="Corre E."/>
            <person name="Pelletier E."/>
            <person name="Niang G."/>
            <person name="Scheremetjew M."/>
            <person name="Finn R."/>
            <person name="Kale V."/>
            <person name="Holt S."/>
            <person name="Cochrane G."/>
            <person name="Meng A."/>
            <person name="Brown T."/>
            <person name="Cohen L."/>
        </authorList>
    </citation>
    <scope>NUCLEOTIDE SEQUENCE</scope>
    <source>
        <strain evidence="3">Pop2</strain>
    </source>
</reference>
<evidence type="ECO:0000313" key="3">
    <source>
        <dbReference type="EMBL" id="CAD9314647.1"/>
    </source>
</evidence>
<sequence>MLSARIFTLICLLSVVDAAFVTPPQTSAAATSKTKFKNDIIMEPPSLTNSFITVSNKRVKGGRKVTSLHPLIPVDDWFFTRMGLAISIFNIITRKINRDALENLAWEQRLEEAREEKLMADPTLTELDLMREKGASSGRSYGNSARYEEEMEEREYVGSRRGGRVGVRGNARNSPNPRTMTDEEIADFEREYGVEYDPYYDEPYTEDELPTDMKFRKDSLYKDRRYENGEIFYYDDKQNVFYRQGSKPRKNRPFWQFW</sequence>
<organism evidence="3">
    <name type="scientific">Ditylum brightwellii</name>
    <dbReference type="NCBI Taxonomy" id="49249"/>
    <lineage>
        <taxon>Eukaryota</taxon>
        <taxon>Sar</taxon>
        <taxon>Stramenopiles</taxon>
        <taxon>Ochrophyta</taxon>
        <taxon>Bacillariophyta</taxon>
        <taxon>Mediophyceae</taxon>
        <taxon>Lithodesmiophycidae</taxon>
        <taxon>Lithodesmiales</taxon>
        <taxon>Lithodesmiaceae</taxon>
        <taxon>Ditylum</taxon>
    </lineage>
</organism>
<name>A0A6U3SNI2_9STRA</name>
<feature type="signal peptide" evidence="2">
    <location>
        <begin position="1"/>
        <end position="18"/>
    </location>
</feature>
<feature type="chain" id="PRO_5030160152" evidence="2">
    <location>
        <begin position="19"/>
        <end position="258"/>
    </location>
</feature>
<evidence type="ECO:0000256" key="2">
    <source>
        <dbReference type="SAM" id="SignalP"/>
    </source>
</evidence>
<dbReference type="EMBL" id="HBGN01001571">
    <property type="protein sequence ID" value="CAD9314647.1"/>
    <property type="molecule type" value="Transcribed_RNA"/>
</dbReference>
<evidence type="ECO:0000256" key="1">
    <source>
        <dbReference type="SAM" id="MobiDB-lite"/>
    </source>
</evidence>
<protein>
    <submittedName>
        <fullName evidence="3">Uncharacterized protein</fullName>
    </submittedName>
</protein>
<accession>A0A6U3SNI2</accession>
<feature type="region of interest" description="Disordered" evidence="1">
    <location>
        <begin position="152"/>
        <end position="180"/>
    </location>
</feature>